<dbReference type="PANTHER" id="PTHR46396">
    <property type="entry name" value="PROTEIN O-LINKED-MANNOSE BETA-1,2-N-ACETYLGLUCOSAMINYLTRANSFERASE 1"/>
    <property type="match status" value="1"/>
</dbReference>
<name>A0A9X0CIQ7_9CNID</name>
<feature type="domain" description="ILEI/PANDER" evidence="1">
    <location>
        <begin position="78"/>
        <end position="164"/>
    </location>
</feature>
<dbReference type="OrthoDB" id="440755at2759"/>
<organism evidence="2 3">
    <name type="scientific">Desmophyllum pertusum</name>
    <dbReference type="NCBI Taxonomy" id="174260"/>
    <lineage>
        <taxon>Eukaryota</taxon>
        <taxon>Metazoa</taxon>
        <taxon>Cnidaria</taxon>
        <taxon>Anthozoa</taxon>
        <taxon>Hexacorallia</taxon>
        <taxon>Scleractinia</taxon>
        <taxon>Caryophylliina</taxon>
        <taxon>Caryophylliidae</taxon>
        <taxon>Desmophyllum</taxon>
    </lineage>
</organism>
<reference evidence="2" key="1">
    <citation type="submission" date="2023-01" db="EMBL/GenBank/DDBJ databases">
        <title>Genome assembly of the deep-sea coral Lophelia pertusa.</title>
        <authorList>
            <person name="Herrera S."/>
            <person name="Cordes E."/>
        </authorList>
    </citation>
    <scope>NUCLEOTIDE SEQUENCE</scope>
    <source>
        <strain evidence="2">USNM1676648</strain>
        <tissue evidence="2">Polyp</tissue>
    </source>
</reference>
<dbReference type="EMBL" id="MU827332">
    <property type="protein sequence ID" value="KAJ7354809.1"/>
    <property type="molecule type" value="Genomic_DNA"/>
</dbReference>
<dbReference type="Pfam" id="PF15711">
    <property type="entry name" value="ILEI"/>
    <property type="match status" value="1"/>
</dbReference>
<dbReference type="Proteomes" id="UP001163046">
    <property type="component" value="Unassembled WGS sequence"/>
</dbReference>
<dbReference type="GO" id="GO:0047223">
    <property type="term" value="F:beta-1,3-galactosyl-O-glycosyl-glycoprotein beta-1,3-N-acetylglucosaminyltransferase activity"/>
    <property type="evidence" value="ECO:0007669"/>
    <property type="project" value="TreeGrafter"/>
</dbReference>
<proteinExistence type="predicted"/>
<evidence type="ECO:0000259" key="1">
    <source>
        <dbReference type="Pfam" id="PF15711"/>
    </source>
</evidence>
<dbReference type="InterPro" id="IPR052463">
    <property type="entry name" value="O-linked_mannose_GnT"/>
</dbReference>
<dbReference type="GO" id="GO:0000139">
    <property type="term" value="C:Golgi membrane"/>
    <property type="evidence" value="ECO:0007669"/>
    <property type="project" value="TreeGrafter"/>
</dbReference>
<accession>A0A9X0CIQ7</accession>
<keyword evidence="3" id="KW-1185">Reference proteome</keyword>
<comment type="caution">
    <text evidence="2">The sequence shown here is derived from an EMBL/GenBank/DDBJ whole genome shotgun (WGS) entry which is preliminary data.</text>
</comment>
<sequence>MVFVLQTATELAILKHTGQEKTTFPSGIIEKRTQDEIPAQPTAQETKYLELEVYSSKQNVTLTINGKRRWDTSEMLIRGLNVVVFNEVTGAVMTSRWFDTYESRADSGLLMEFLNALKHGRIVCFAIKDDAIARISKEAVSYLSSYGSSFIKQLQFRSTWAFVVSRTADQRITHAESFQNPSNADEWASPIKIRTLVKLLPENVVKCNWEDTMDNRRRREFCDKYEGHGDVCRCEDPVSVELTPPAFPDGSRLQIPIAIMASNRPSYLLRMLLGLQKVEGWT</sequence>
<dbReference type="GO" id="GO:0016266">
    <property type="term" value="P:protein O-linked glycosylation via N-acetyl-galactosamine"/>
    <property type="evidence" value="ECO:0007669"/>
    <property type="project" value="TreeGrafter"/>
</dbReference>
<dbReference type="PROSITE" id="PS52031">
    <property type="entry name" value="GG_LECTIN"/>
    <property type="match status" value="1"/>
</dbReference>
<protein>
    <recommendedName>
        <fullName evidence="1">ILEI/PANDER domain-containing protein</fullName>
    </recommendedName>
</protein>
<dbReference type="InterPro" id="IPR039477">
    <property type="entry name" value="ILEI/PANDER_dom"/>
</dbReference>
<dbReference type="AlphaFoldDB" id="A0A9X0CIQ7"/>
<evidence type="ECO:0000313" key="3">
    <source>
        <dbReference type="Proteomes" id="UP001163046"/>
    </source>
</evidence>
<evidence type="ECO:0000313" key="2">
    <source>
        <dbReference type="EMBL" id="KAJ7354809.1"/>
    </source>
</evidence>
<gene>
    <name evidence="2" type="ORF">OS493_029815</name>
</gene>
<dbReference type="PANTHER" id="PTHR46396:SF1">
    <property type="entry name" value="PROTEIN O-LINKED-MANNOSE BETA-1,2-N-ACETYLGLUCOSAMINYLTRANSFERASE 1"/>
    <property type="match status" value="1"/>
</dbReference>